<proteinExistence type="predicted"/>
<evidence type="ECO:0000259" key="1">
    <source>
        <dbReference type="Pfam" id="PF04471"/>
    </source>
</evidence>
<feature type="domain" description="Restriction endonuclease type IV Mrr" evidence="1">
    <location>
        <begin position="54"/>
        <end position="131"/>
    </location>
</feature>
<dbReference type="EMBL" id="CP114767">
    <property type="protein sequence ID" value="WBA42888.1"/>
    <property type="molecule type" value="Genomic_DNA"/>
</dbReference>
<dbReference type="InterPro" id="IPR010359">
    <property type="entry name" value="IrrE_HExxH"/>
</dbReference>
<name>A0ABY7LR38_9BACT</name>
<keyword evidence="4" id="KW-1185">Reference proteome</keyword>
<dbReference type="Gene3D" id="3.40.1350.10">
    <property type="match status" value="1"/>
</dbReference>
<dbReference type="Proteomes" id="UP001211005">
    <property type="component" value="Chromosome"/>
</dbReference>
<dbReference type="RefSeq" id="WP_269560937.1">
    <property type="nucleotide sequence ID" value="NZ_CP114767.1"/>
</dbReference>
<evidence type="ECO:0000259" key="2">
    <source>
        <dbReference type="Pfam" id="PF06114"/>
    </source>
</evidence>
<dbReference type="SUPFAM" id="SSF52980">
    <property type="entry name" value="Restriction endonuclease-like"/>
    <property type="match status" value="1"/>
</dbReference>
<dbReference type="Gene3D" id="1.10.10.2910">
    <property type="match status" value="1"/>
</dbReference>
<dbReference type="InterPro" id="IPR011335">
    <property type="entry name" value="Restrct_endonuc-II-like"/>
</dbReference>
<dbReference type="Pfam" id="PF04471">
    <property type="entry name" value="Mrr_cat"/>
    <property type="match status" value="1"/>
</dbReference>
<feature type="domain" description="IrrE N-terminal-like" evidence="2">
    <location>
        <begin position="247"/>
        <end position="342"/>
    </location>
</feature>
<reference evidence="3 4" key="1">
    <citation type="submission" date="2022-12" db="EMBL/GenBank/DDBJ databases">
        <title>Hymenobacter canadensis sp. nov. isolated from lake water of the Cambridge Bay, Canada.</title>
        <authorList>
            <person name="Kim W.H."/>
            <person name="Lee Y.M."/>
        </authorList>
    </citation>
    <scope>NUCLEOTIDE SEQUENCE [LARGE SCALE GENOMIC DNA]</scope>
    <source>
        <strain evidence="3 4">PAMC 29467</strain>
    </source>
</reference>
<organism evidence="3 4">
    <name type="scientific">Hymenobacter canadensis</name>
    <dbReference type="NCBI Taxonomy" id="2999067"/>
    <lineage>
        <taxon>Bacteria</taxon>
        <taxon>Pseudomonadati</taxon>
        <taxon>Bacteroidota</taxon>
        <taxon>Cytophagia</taxon>
        <taxon>Cytophagales</taxon>
        <taxon>Hymenobacteraceae</taxon>
        <taxon>Hymenobacter</taxon>
    </lineage>
</organism>
<accession>A0ABY7LR38</accession>
<evidence type="ECO:0000313" key="4">
    <source>
        <dbReference type="Proteomes" id="UP001211005"/>
    </source>
</evidence>
<gene>
    <name evidence="3" type="ORF">O3303_04830</name>
</gene>
<dbReference type="InterPro" id="IPR007560">
    <property type="entry name" value="Restrct_endonuc_IV_Mrr"/>
</dbReference>
<sequence>MNTTAKGDAFEERALRVVETMIEEKRIAVMADAYKIKNKEPYYSHDRKGNIIFDLTIEVQPPGADKYSLIYIIECKDYKTPISIDRLEAFCKKIEQVAPRNSKAIFITTSRFQKSAHNFAESQGIMLISVDTSNHYNVILFNKLKTNTIIEFYNKNKANLDQGEQYLEKEIDSTLIKAFQNIKGIENNIINYSKKDIKLIANEVLNHIDPGILEGERILCIDDLIKYTNKILGLKIKNTNDAATFGCFDVSNQTIQVNHNLYKSKRYKFVLAHEIGHSVIHDGTIIESELINTLPDSEYNFKTNKHSLKNEKQWIEWQANYFAACLTMPEVPLMAMLLQYQRKFGVREGHLYVDDQSGSIRDFVKIINAMSIRLELSKTSIINRLKELGKFTDNSRTRSIGQVMHDYQSQLVI</sequence>
<dbReference type="Pfam" id="PF06114">
    <property type="entry name" value="Peptidase_M78"/>
    <property type="match status" value="1"/>
</dbReference>
<evidence type="ECO:0000313" key="3">
    <source>
        <dbReference type="EMBL" id="WBA42888.1"/>
    </source>
</evidence>
<dbReference type="InterPro" id="IPR011856">
    <property type="entry name" value="tRNA_endonuc-like_dom_sf"/>
</dbReference>
<protein>
    <submittedName>
        <fullName evidence="3">ImmA/IrrE family metallo-endopeptidase</fullName>
    </submittedName>
</protein>